<dbReference type="SUPFAM" id="SSF56524">
    <property type="entry name" value="Oxidoreductase molybdopterin-binding domain"/>
    <property type="match status" value="1"/>
</dbReference>
<reference evidence="1" key="1">
    <citation type="submission" date="2020-09" db="EMBL/GenBank/DDBJ databases">
        <title>A novel bacterium of genus Paenibacillus, isolated from South China Sea.</title>
        <authorList>
            <person name="Huang H."/>
            <person name="Mo K."/>
            <person name="Hu Y."/>
        </authorList>
    </citation>
    <scope>NUCLEOTIDE SEQUENCE</scope>
    <source>
        <strain evidence="1">IB182493</strain>
    </source>
</reference>
<protein>
    <submittedName>
        <fullName evidence="1">Uncharacterized protein</fullName>
    </submittedName>
</protein>
<name>A0A927HAF7_9BACL</name>
<sequence>MREITIEHYALGSSATTAEAMAELAGGHFPIADRVPGAAGEAFDWHRWHNAWLKSAGREETAGTGTPTHLAVEAADGFEATIPWEQLTHAAVLFAVGNEPLSAAGPIRLYVPSGSSKCLNVKSIVKLKIGHNAASGEIEASYGFKRTFSADDLRMKK</sequence>
<keyword evidence="2" id="KW-1185">Reference proteome</keyword>
<dbReference type="AlphaFoldDB" id="A0A927HAF7"/>
<dbReference type="Proteomes" id="UP000632125">
    <property type="component" value="Unassembled WGS sequence"/>
</dbReference>
<evidence type="ECO:0000313" key="2">
    <source>
        <dbReference type="Proteomes" id="UP000632125"/>
    </source>
</evidence>
<accession>A0A927HAF7</accession>
<dbReference type="RefSeq" id="WP_190867373.1">
    <property type="nucleotide sequence ID" value="NZ_JACXIY010000052.1"/>
</dbReference>
<dbReference type="EMBL" id="JACXIY010000052">
    <property type="protein sequence ID" value="MBD2872569.1"/>
    <property type="molecule type" value="Genomic_DNA"/>
</dbReference>
<evidence type="ECO:0000313" key="1">
    <source>
        <dbReference type="EMBL" id="MBD2872569.1"/>
    </source>
</evidence>
<organism evidence="1 2">
    <name type="scientific">Paenibacillus arenilitoris</name>
    <dbReference type="NCBI Taxonomy" id="2772299"/>
    <lineage>
        <taxon>Bacteria</taxon>
        <taxon>Bacillati</taxon>
        <taxon>Bacillota</taxon>
        <taxon>Bacilli</taxon>
        <taxon>Bacillales</taxon>
        <taxon>Paenibacillaceae</taxon>
        <taxon>Paenibacillus</taxon>
    </lineage>
</organism>
<dbReference type="InterPro" id="IPR036374">
    <property type="entry name" value="OxRdtase_Mopterin-bd_sf"/>
</dbReference>
<gene>
    <name evidence="1" type="ORF">IDH41_28710</name>
</gene>
<proteinExistence type="predicted"/>
<comment type="caution">
    <text evidence="1">The sequence shown here is derived from an EMBL/GenBank/DDBJ whole genome shotgun (WGS) entry which is preliminary data.</text>
</comment>